<evidence type="ECO:0000313" key="10">
    <source>
        <dbReference type="Proteomes" id="UP001497457"/>
    </source>
</evidence>
<dbReference type="InterPro" id="IPR051143">
    <property type="entry name" value="TrkH_K-transport"/>
</dbReference>
<dbReference type="GO" id="GO:0098662">
    <property type="term" value="P:inorganic cation transmembrane transport"/>
    <property type="evidence" value="ECO:0007669"/>
    <property type="project" value="UniProtKB-ARBA"/>
</dbReference>
<protein>
    <submittedName>
        <fullName evidence="9">Uncharacterized protein</fullName>
    </submittedName>
</protein>
<name>A0ABC9F5D0_9POAL</name>
<gene>
    <name evidence="9" type="ORF">URODEC1_LOCUS102469</name>
</gene>
<dbReference type="AlphaFoldDB" id="A0ABC9F5D0"/>
<feature type="transmembrane region" description="Helical" evidence="8">
    <location>
        <begin position="302"/>
        <end position="320"/>
    </location>
</feature>
<dbReference type="GO" id="GO:0016020">
    <property type="term" value="C:membrane"/>
    <property type="evidence" value="ECO:0007669"/>
    <property type="project" value="UniProtKB-SubCell"/>
</dbReference>
<reference evidence="9" key="1">
    <citation type="submission" date="2024-10" db="EMBL/GenBank/DDBJ databases">
        <authorList>
            <person name="Ryan C."/>
        </authorList>
    </citation>
    <scope>NUCLEOTIDE SEQUENCE [LARGE SCALE GENOMIC DNA]</scope>
</reference>
<organism evidence="9 10">
    <name type="scientific">Urochloa decumbens</name>
    <dbReference type="NCBI Taxonomy" id="240449"/>
    <lineage>
        <taxon>Eukaryota</taxon>
        <taxon>Viridiplantae</taxon>
        <taxon>Streptophyta</taxon>
        <taxon>Embryophyta</taxon>
        <taxon>Tracheophyta</taxon>
        <taxon>Spermatophyta</taxon>
        <taxon>Magnoliopsida</taxon>
        <taxon>Liliopsida</taxon>
        <taxon>Poales</taxon>
        <taxon>Poaceae</taxon>
        <taxon>PACMAD clade</taxon>
        <taxon>Panicoideae</taxon>
        <taxon>Panicodae</taxon>
        <taxon>Paniceae</taxon>
        <taxon>Melinidinae</taxon>
        <taxon>Urochloa</taxon>
    </lineage>
</organism>
<dbReference type="GO" id="GO:0030001">
    <property type="term" value="P:metal ion transport"/>
    <property type="evidence" value="ECO:0007669"/>
    <property type="project" value="UniProtKB-ARBA"/>
</dbReference>
<keyword evidence="6" id="KW-0406">Ion transport</keyword>
<evidence type="ECO:0000256" key="1">
    <source>
        <dbReference type="ARBA" id="ARBA00004141"/>
    </source>
</evidence>
<evidence type="ECO:0000256" key="6">
    <source>
        <dbReference type="ARBA" id="ARBA00023065"/>
    </source>
</evidence>
<sequence>MKTAPVANSHNLNSKPTYLQQCRMHQFSSILVTMQRFPSNIAMKPTLPSSEVVRTIKEKVKNLHVFLSLRLGSISKCANYFFRRSYMVLQRNPLLLHLIYFTSISFTGFLALKNLTPQHKPTPRSLDLIFISVSTLTVSSMATVEMEDFSDQQLWVLILLMLLGGEVFTLMLGLHLKNARANTCDILQKKLPSICRDIELVDSVNRSCMEDINPEATTSHKQPLEGLNWFQKLVCTLFQSVNTRHAGEAVIDISNLSPAILVLFALFMYLPSDGSSLPESADEQTLTEKGEDTNSRALWKNFIISKPICLATFIILACITERKSMSPDPLNFNIFSIIFEVISAYGNVGYSLGYSCERLLKPNASCKAVSYGLVGKCTDEGKLIIIMVMFLGRFKRFSLKVGKP</sequence>
<keyword evidence="5 8" id="KW-1133">Transmembrane helix</keyword>
<accession>A0ABC9F5D0</accession>
<evidence type="ECO:0000256" key="3">
    <source>
        <dbReference type="ARBA" id="ARBA00022448"/>
    </source>
</evidence>
<dbReference type="GO" id="GO:0098655">
    <property type="term" value="P:monoatomic cation transmembrane transport"/>
    <property type="evidence" value="ECO:0007669"/>
    <property type="project" value="UniProtKB-ARBA"/>
</dbReference>
<feature type="transmembrane region" description="Helical" evidence="8">
    <location>
        <begin position="332"/>
        <end position="353"/>
    </location>
</feature>
<evidence type="ECO:0000256" key="5">
    <source>
        <dbReference type="ARBA" id="ARBA00022989"/>
    </source>
</evidence>
<dbReference type="EMBL" id="OZ075115">
    <property type="protein sequence ID" value="CAL5069848.1"/>
    <property type="molecule type" value="Genomic_DNA"/>
</dbReference>
<keyword evidence="7 8" id="KW-0472">Membrane</keyword>
<dbReference type="Proteomes" id="UP001497457">
    <property type="component" value="Chromosome 5rd"/>
</dbReference>
<dbReference type="PANTHER" id="PTHR31064:SF8">
    <property type="entry name" value="CATION TRANSPORTER HKT1_1"/>
    <property type="match status" value="1"/>
</dbReference>
<evidence type="ECO:0000313" key="9">
    <source>
        <dbReference type="EMBL" id="CAL5069848.1"/>
    </source>
</evidence>
<evidence type="ECO:0000256" key="2">
    <source>
        <dbReference type="ARBA" id="ARBA00010864"/>
    </source>
</evidence>
<evidence type="ECO:0000256" key="7">
    <source>
        <dbReference type="ARBA" id="ARBA00023136"/>
    </source>
</evidence>
<feature type="transmembrane region" description="Helical" evidence="8">
    <location>
        <begin position="94"/>
        <end position="112"/>
    </location>
</feature>
<keyword evidence="3" id="KW-0813">Transport</keyword>
<dbReference type="InterPro" id="IPR003445">
    <property type="entry name" value="Cat_transpt"/>
</dbReference>
<evidence type="ECO:0000256" key="8">
    <source>
        <dbReference type="SAM" id="Phobius"/>
    </source>
</evidence>
<dbReference type="PANTHER" id="PTHR31064">
    <property type="entry name" value="POTASSIUM TRANSPORT PROTEIN DDB_G0292412-RELATED"/>
    <property type="match status" value="1"/>
</dbReference>
<feature type="transmembrane region" description="Helical" evidence="8">
    <location>
        <begin position="154"/>
        <end position="174"/>
    </location>
</feature>
<keyword evidence="4 8" id="KW-0812">Transmembrane</keyword>
<proteinExistence type="inferred from homology"/>
<evidence type="ECO:0000256" key="4">
    <source>
        <dbReference type="ARBA" id="ARBA00022692"/>
    </source>
</evidence>
<keyword evidence="10" id="KW-1185">Reference proteome</keyword>
<dbReference type="Pfam" id="PF02386">
    <property type="entry name" value="TrkH"/>
    <property type="match status" value="1"/>
</dbReference>
<comment type="subcellular location">
    <subcellularLocation>
        <location evidence="1">Membrane</location>
        <topology evidence="1">Multi-pass membrane protein</topology>
    </subcellularLocation>
</comment>
<comment type="similarity">
    <text evidence="2">Belongs to the TrkH potassium transport family. HKT (TC 2.A.38.3) subfamily.</text>
</comment>